<gene>
    <name evidence="1" type="ORF">ABDB84_16130</name>
</gene>
<proteinExistence type="predicted"/>
<evidence type="ECO:0000313" key="1">
    <source>
        <dbReference type="EMBL" id="MEN3070011.1"/>
    </source>
</evidence>
<organism evidence="1 2">
    <name type="scientific">Uliginosibacterium sediminicola</name>
    <dbReference type="NCBI Taxonomy" id="2024550"/>
    <lineage>
        <taxon>Bacteria</taxon>
        <taxon>Pseudomonadati</taxon>
        <taxon>Pseudomonadota</taxon>
        <taxon>Betaproteobacteria</taxon>
        <taxon>Rhodocyclales</taxon>
        <taxon>Zoogloeaceae</taxon>
        <taxon>Uliginosibacterium</taxon>
    </lineage>
</organism>
<dbReference type="RefSeq" id="WP_345920787.1">
    <property type="nucleotide sequence ID" value="NZ_JBDIVE010000010.1"/>
</dbReference>
<keyword evidence="2" id="KW-1185">Reference proteome</keyword>
<protein>
    <submittedName>
        <fullName evidence="1">Uncharacterized protein</fullName>
    </submittedName>
</protein>
<sequence>MSSISKDQTSAPQQGASRAISIPAGAIASLYLEAGSQLICTEGYVQFELPPQWLGASMLALVRELGAGDTTTLDKGGWLRLQARRQCELMVIEPAPRIAFTTRVLAWSKSWGLRQAQAHGIKPA</sequence>
<accession>A0ABU9Z1S1</accession>
<comment type="caution">
    <text evidence="1">The sequence shown here is derived from an EMBL/GenBank/DDBJ whole genome shotgun (WGS) entry which is preliminary data.</text>
</comment>
<dbReference type="EMBL" id="JBDIVE010000010">
    <property type="protein sequence ID" value="MEN3070011.1"/>
    <property type="molecule type" value="Genomic_DNA"/>
</dbReference>
<reference evidence="1 2" key="1">
    <citation type="journal article" date="2018" name="Int. J. Syst. Evol. Microbiol.">
        <title>Uliginosibacterium sediminicola sp. nov., isolated from freshwater sediment.</title>
        <authorList>
            <person name="Hwang W.M."/>
            <person name="Kim S.M."/>
            <person name="Kang K."/>
            <person name="Ahn T.Y."/>
        </authorList>
    </citation>
    <scope>NUCLEOTIDE SEQUENCE [LARGE SCALE GENOMIC DNA]</scope>
    <source>
        <strain evidence="1 2">M1-21</strain>
    </source>
</reference>
<dbReference type="Proteomes" id="UP001410394">
    <property type="component" value="Unassembled WGS sequence"/>
</dbReference>
<name>A0ABU9Z1S1_9RHOO</name>
<evidence type="ECO:0000313" key="2">
    <source>
        <dbReference type="Proteomes" id="UP001410394"/>
    </source>
</evidence>